<dbReference type="PANTHER" id="PTHR42943:SF2">
    <property type="entry name" value="GLUTATHIONE S-TRANSFERASE KAPPA 1"/>
    <property type="match status" value="1"/>
</dbReference>
<dbReference type="CDD" id="cd03022">
    <property type="entry name" value="DsbA_HCCA_Iso"/>
    <property type="match status" value="1"/>
</dbReference>
<organism evidence="4 5">
    <name type="scientific">Erythrobacter insulae</name>
    <dbReference type="NCBI Taxonomy" id="2584124"/>
    <lineage>
        <taxon>Bacteria</taxon>
        <taxon>Pseudomonadati</taxon>
        <taxon>Pseudomonadota</taxon>
        <taxon>Alphaproteobacteria</taxon>
        <taxon>Sphingomonadales</taxon>
        <taxon>Erythrobacteraceae</taxon>
        <taxon>Erythrobacter/Porphyrobacter group</taxon>
        <taxon>Erythrobacter</taxon>
    </lineage>
</organism>
<evidence type="ECO:0000259" key="3">
    <source>
        <dbReference type="Pfam" id="PF01323"/>
    </source>
</evidence>
<dbReference type="RefSeq" id="WP_142788575.1">
    <property type="nucleotide sequence ID" value="NZ_VHJK01000001.1"/>
</dbReference>
<dbReference type="GO" id="GO:0006749">
    <property type="term" value="P:glutathione metabolic process"/>
    <property type="evidence" value="ECO:0007669"/>
    <property type="project" value="TreeGrafter"/>
</dbReference>
<dbReference type="AlphaFoldDB" id="A0A547PDS9"/>
<dbReference type="EC" id="5.99.1.4" evidence="1"/>
<accession>A0A547PDS9</accession>
<protein>
    <recommendedName>
        <fullName evidence="1">2-hydroxychromene-2-carboxylate isomerase</fullName>
        <ecNumber evidence="1">5.99.1.4</ecNumber>
    </recommendedName>
</protein>
<proteinExistence type="inferred from homology"/>
<dbReference type="Proteomes" id="UP000316343">
    <property type="component" value="Unassembled WGS sequence"/>
</dbReference>
<reference evidence="4 5" key="1">
    <citation type="submission" date="2019-06" db="EMBL/GenBank/DDBJ databases">
        <title>Erythrobacter insulae sp. nov., isolated from a tidal flat.</title>
        <authorList>
            <person name="Yoon J.-H."/>
        </authorList>
    </citation>
    <scope>NUCLEOTIDE SEQUENCE [LARGE SCALE GENOMIC DNA]</scope>
    <source>
        <strain evidence="4 5">JBTF-M21</strain>
    </source>
</reference>
<name>A0A547PDS9_9SPHN</name>
<dbReference type="GO" id="GO:0018845">
    <property type="term" value="F:2-hydroxychromene-2-carboxylate isomerase activity"/>
    <property type="evidence" value="ECO:0007669"/>
    <property type="project" value="UniProtKB-UniRule"/>
</dbReference>
<evidence type="ECO:0000256" key="1">
    <source>
        <dbReference type="PIRNR" id="PIRNR006386"/>
    </source>
</evidence>
<feature type="active site" description="Nucleophile" evidence="2">
    <location>
        <position position="13"/>
    </location>
</feature>
<gene>
    <name evidence="4" type="ORF">FGU71_10800</name>
</gene>
<dbReference type="GO" id="GO:0004364">
    <property type="term" value="F:glutathione transferase activity"/>
    <property type="evidence" value="ECO:0007669"/>
    <property type="project" value="TreeGrafter"/>
</dbReference>
<dbReference type="OrthoDB" id="5244108at2"/>
<comment type="caution">
    <text evidence="4">The sequence shown here is derived from an EMBL/GenBank/DDBJ whole genome shotgun (WGS) entry which is preliminary data.</text>
</comment>
<dbReference type="GO" id="GO:0004602">
    <property type="term" value="F:glutathione peroxidase activity"/>
    <property type="evidence" value="ECO:0007669"/>
    <property type="project" value="TreeGrafter"/>
</dbReference>
<feature type="domain" description="DSBA-like thioredoxin" evidence="3">
    <location>
        <begin position="5"/>
        <end position="206"/>
    </location>
</feature>
<dbReference type="GO" id="GO:1901170">
    <property type="term" value="P:naphthalene catabolic process"/>
    <property type="evidence" value="ECO:0007669"/>
    <property type="project" value="InterPro"/>
</dbReference>
<dbReference type="EMBL" id="VHJK01000001">
    <property type="protein sequence ID" value="TRD12302.1"/>
    <property type="molecule type" value="Genomic_DNA"/>
</dbReference>
<dbReference type="InterPro" id="IPR044087">
    <property type="entry name" value="NahD-like"/>
</dbReference>
<dbReference type="InterPro" id="IPR001853">
    <property type="entry name" value="DSBA-like_thioredoxin_dom"/>
</dbReference>
<comment type="similarity">
    <text evidence="1">Belongs to the GST superfamily. NadH family.</text>
</comment>
<comment type="catalytic activity">
    <reaction evidence="1">
        <text>2-hydroxychromene-2-carboxylate = (3E)-4-(2-hydroxyphenyl)-2-oxobut-3-enoate</text>
        <dbReference type="Rhea" id="RHEA:27401"/>
        <dbReference type="ChEBI" id="CHEBI:59350"/>
        <dbReference type="ChEBI" id="CHEBI:59353"/>
        <dbReference type="EC" id="5.99.1.4"/>
    </reaction>
</comment>
<dbReference type="PIRSF" id="PIRSF006386">
    <property type="entry name" value="HCCAis_GSTk"/>
    <property type="match status" value="1"/>
</dbReference>
<keyword evidence="1 4" id="KW-0413">Isomerase</keyword>
<dbReference type="InterPro" id="IPR036249">
    <property type="entry name" value="Thioredoxin-like_sf"/>
</dbReference>
<evidence type="ECO:0000313" key="4">
    <source>
        <dbReference type="EMBL" id="TRD12302.1"/>
    </source>
</evidence>
<keyword evidence="5" id="KW-1185">Reference proteome</keyword>
<dbReference type="InterPro" id="IPR014440">
    <property type="entry name" value="HCCAis_GSTk"/>
</dbReference>
<dbReference type="Gene3D" id="3.40.30.10">
    <property type="entry name" value="Glutaredoxin"/>
    <property type="match status" value="1"/>
</dbReference>
<dbReference type="PANTHER" id="PTHR42943">
    <property type="entry name" value="GLUTATHIONE S-TRANSFERASE KAPPA"/>
    <property type="match status" value="1"/>
</dbReference>
<dbReference type="InterPro" id="IPR051924">
    <property type="entry name" value="GST_Kappa/NadH"/>
</dbReference>
<evidence type="ECO:0000313" key="5">
    <source>
        <dbReference type="Proteomes" id="UP000316343"/>
    </source>
</evidence>
<sequence length="209" mass="23165">MANRVELVFDFVSPNAYLIWTPLRDLLRRTGAELDVVPVFLAGMHKLTGNAPPFVRDAEVKGKNDYAMLELQRFIDRHNLDKFRMHPKFPFNSITLQRMLTAADQDGRGVQFVETMLPAIWEEGVDITDPDALAEAVNAGGFDAADLFARSQTDEVKAALAANTDAVVARGAFGIPTMFVGNAGSAPDTFQMFFGKERLDQIEDELRKG</sequence>
<evidence type="ECO:0000256" key="2">
    <source>
        <dbReference type="PIRSR" id="PIRSR006386-1"/>
    </source>
</evidence>
<dbReference type="Pfam" id="PF01323">
    <property type="entry name" value="DSBA"/>
    <property type="match status" value="1"/>
</dbReference>
<dbReference type="SUPFAM" id="SSF52833">
    <property type="entry name" value="Thioredoxin-like"/>
    <property type="match status" value="1"/>
</dbReference>